<evidence type="ECO:0000256" key="3">
    <source>
        <dbReference type="ARBA" id="ARBA00022827"/>
    </source>
</evidence>
<dbReference type="AlphaFoldDB" id="A0A3A8ADD7"/>
<evidence type="ECO:0000313" key="8">
    <source>
        <dbReference type="Proteomes" id="UP000246132"/>
    </source>
</evidence>
<evidence type="ECO:0000256" key="1">
    <source>
        <dbReference type="ARBA" id="ARBA00001974"/>
    </source>
</evidence>
<organism evidence="7 8">
    <name type="scientific">Oceaniradius stylonematis</name>
    <dbReference type="NCBI Taxonomy" id="2184161"/>
    <lineage>
        <taxon>Bacteria</taxon>
        <taxon>Pseudomonadati</taxon>
        <taxon>Pseudomonadota</taxon>
        <taxon>Alphaproteobacteria</taxon>
        <taxon>Hyphomicrobiales</taxon>
        <taxon>Ahrensiaceae</taxon>
        <taxon>Oceaniradius</taxon>
    </lineage>
</organism>
<dbReference type="Gene3D" id="3.30.9.10">
    <property type="entry name" value="D-Amino Acid Oxidase, subunit A, domain 2"/>
    <property type="match status" value="1"/>
</dbReference>
<feature type="region of interest" description="Disordered" evidence="5">
    <location>
        <begin position="252"/>
        <end position="282"/>
    </location>
</feature>
<keyword evidence="2" id="KW-0285">Flavoprotein</keyword>
<dbReference type="Gene3D" id="3.50.50.60">
    <property type="entry name" value="FAD/NAD(P)-binding domain"/>
    <property type="match status" value="1"/>
</dbReference>
<feature type="domain" description="FAD dependent oxidoreductase" evidence="6">
    <location>
        <begin position="4"/>
        <end position="348"/>
    </location>
</feature>
<sequence length="366" mass="39445">MTGIAVVGAGISGLSTAWALAKHGVDVTLYEQGPIPNPLSASGDEHRIIRRAYGGQTGYARRIDEAYDAWNELFDDLGENHLIENGFLIVSREPGDEAEQYRKGLLAGGYPLDVLSPAAAADRFGFLEPGTFRYAGFSPEGGALLCQKIGAGIGDWLRAKGVTVRDNTKVTAIDGTAGTVTTEGGETKRYDRVIVTAGAWVLALVPHLAERLTTYRTAVAYFTPPPDLAPAWENAPVLLDMGGDSDGYGIPPIGGSGLKLGTGNHKRKSGPDEDRDPGSDEADAIRRWFSPPLARLDEYTHEKTVTCAYTFTSDERFALHREERLWVVSACSGHGYKFGAAIGRRVARHVTANDENALVAWLEARD</sequence>
<feature type="compositionally biased region" description="Basic and acidic residues" evidence="5">
    <location>
        <begin position="269"/>
        <end position="282"/>
    </location>
</feature>
<evidence type="ECO:0000256" key="5">
    <source>
        <dbReference type="SAM" id="MobiDB-lite"/>
    </source>
</evidence>
<evidence type="ECO:0000313" key="7">
    <source>
        <dbReference type="EMBL" id="RKF08332.1"/>
    </source>
</evidence>
<dbReference type="OrthoDB" id="9806257at2"/>
<name>A0A3A8ADD7_9HYPH</name>
<dbReference type="PANTHER" id="PTHR10961">
    <property type="entry name" value="PEROXISOMAL SARCOSINE OXIDASE"/>
    <property type="match status" value="1"/>
</dbReference>
<dbReference type="GO" id="GO:0050660">
    <property type="term" value="F:flavin adenine dinucleotide binding"/>
    <property type="evidence" value="ECO:0007669"/>
    <property type="project" value="InterPro"/>
</dbReference>
<protein>
    <submittedName>
        <fullName evidence="7">FAD-dependent oxidoreductase</fullName>
    </submittedName>
</protein>
<accession>A0A3A8ADD7</accession>
<dbReference type="SUPFAM" id="SSF51905">
    <property type="entry name" value="FAD/NAD(P)-binding domain"/>
    <property type="match status" value="1"/>
</dbReference>
<dbReference type="PANTHER" id="PTHR10961:SF46">
    <property type="entry name" value="PEROXISOMAL SARCOSINE OXIDASE"/>
    <property type="match status" value="1"/>
</dbReference>
<dbReference type="Proteomes" id="UP000246132">
    <property type="component" value="Unassembled WGS sequence"/>
</dbReference>
<reference evidence="7 8" key="1">
    <citation type="journal article" date="2018" name="Int. J. Syst. Bacteriol.">
        <title>Oceaniradius stylonemae gen. nov., sp. nov., isolated from a red alga, Stylonema cornu-cervi.</title>
        <authorList>
            <person name="Jeong S."/>
        </authorList>
    </citation>
    <scope>NUCLEOTIDE SEQUENCE [LARGE SCALE GENOMIC DNA]</scope>
    <source>
        <strain evidence="7 8">StC1</strain>
    </source>
</reference>
<keyword evidence="3" id="KW-0274">FAD</keyword>
<dbReference type="SUPFAM" id="SSF54373">
    <property type="entry name" value="FAD-linked reductases, C-terminal domain"/>
    <property type="match status" value="1"/>
</dbReference>
<evidence type="ECO:0000256" key="2">
    <source>
        <dbReference type="ARBA" id="ARBA00022630"/>
    </source>
</evidence>
<dbReference type="InterPro" id="IPR036188">
    <property type="entry name" value="FAD/NAD-bd_sf"/>
</dbReference>
<dbReference type="EMBL" id="QFWV02000002">
    <property type="protein sequence ID" value="RKF08332.1"/>
    <property type="molecule type" value="Genomic_DNA"/>
</dbReference>
<gene>
    <name evidence="7" type="ORF">DEM25_003365</name>
</gene>
<dbReference type="InterPro" id="IPR045170">
    <property type="entry name" value="MTOX"/>
</dbReference>
<dbReference type="InterPro" id="IPR006076">
    <property type="entry name" value="FAD-dep_OxRdtase"/>
</dbReference>
<keyword evidence="8" id="KW-1185">Reference proteome</keyword>
<comment type="cofactor">
    <cofactor evidence="1">
        <name>FAD</name>
        <dbReference type="ChEBI" id="CHEBI:57692"/>
    </cofactor>
</comment>
<evidence type="ECO:0000256" key="4">
    <source>
        <dbReference type="ARBA" id="ARBA00023002"/>
    </source>
</evidence>
<dbReference type="RefSeq" id="WP_109768138.1">
    <property type="nucleotide sequence ID" value="NZ_CP159474.1"/>
</dbReference>
<dbReference type="PRINTS" id="PR00420">
    <property type="entry name" value="RNGMNOXGNASE"/>
</dbReference>
<proteinExistence type="predicted"/>
<keyword evidence="4" id="KW-0560">Oxidoreductase</keyword>
<evidence type="ECO:0000259" key="6">
    <source>
        <dbReference type="Pfam" id="PF01266"/>
    </source>
</evidence>
<dbReference type="Pfam" id="PF01266">
    <property type="entry name" value="DAO"/>
    <property type="match status" value="1"/>
</dbReference>
<comment type="caution">
    <text evidence="7">The sequence shown here is derived from an EMBL/GenBank/DDBJ whole genome shotgun (WGS) entry which is preliminary data.</text>
</comment>
<dbReference type="GO" id="GO:0008115">
    <property type="term" value="F:sarcosine oxidase activity"/>
    <property type="evidence" value="ECO:0007669"/>
    <property type="project" value="TreeGrafter"/>
</dbReference>